<dbReference type="InterPro" id="IPR032042">
    <property type="entry name" value="POT1PC"/>
</dbReference>
<feature type="domain" description="Telomeric single stranded DNA binding POT1/Cdc13" evidence="9">
    <location>
        <begin position="13"/>
        <end position="141"/>
    </location>
</feature>
<keyword evidence="11" id="KW-1185">Reference proteome</keyword>
<dbReference type="GO" id="GO:0000783">
    <property type="term" value="C:nuclear telomere cap complex"/>
    <property type="evidence" value="ECO:0007669"/>
    <property type="project" value="TreeGrafter"/>
</dbReference>
<evidence type="ECO:0000256" key="5">
    <source>
        <dbReference type="ARBA" id="ARBA00022454"/>
    </source>
</evidence>
<organism evidence="10 11">
    <name type="scientific">Neolecta irregularis (strain DAH-3)</name>
    <dbReference type="NCBI Taxonomy" id="1198029"/>
    <lineage>
        <taxon>Eukaryota</taxon>
        <taxon>Fungi</taxon>
        <taxon>Dikarya</taxon>
        <taxon>Ascomycota</taxon>
        <taxon>Taphrinomycotina</taxon>
        <taxon>Neolectales</taxon>
        <taxon>Neolectaceae</taxon>
        <taxon>Neolecta</taxon>
    </lineage>
</organism>
<evidence type="ECO:0000313" key="10">
    <source>
        <dbReference type="EMBL" id="OLL24907.1"/>
    </source>
</evidence>
<dbReference type="GO" id="GO:0016233">
    <property type="term" value="P:telomere capping"/>
    <property type="evidence" value="ECO:0007669"/>
    <property type="project" value="TreeGrafter"/>
</dbReference>
<dbReference type="CDD" id="cd04497">
    <property type="entry name" value="hPOT1_OB1_like"/>
    <property type="match status" value="1"/>
</dbReference>
<evidence type="ECO:0000259" key="9">
    <source>
        <dbReference type="SMART" id="SM00976"/>
    </source>
</evidence>
<dbReference type="PANTHER" id="PTHR14513:SF0">
    <property type="entry name" value="PROTECTION OF TELOMERES PROTEIN 1"/>
    <property type="match status" value="1"/>
</dbReference>
<evidence type="ECO:0000256" key="3">
    <source>
        <dbReference type="ARBA" id="ARBA00008442"/>
    </source>
</evidence>
<dbReference type="PANTHER" id="PTHR14513">
    <property type="entry name" value="PROTECTION OF TELOMERES 1"/>
    <property type="match status" value="1"/>
</dbReference>
<dbReference type="Proteomes" id="UP000186594">
    <property type="component" value="Unassembled WGS sequence"/>
</dbReference>
<evidence type="ECO:0000256" key="2">
    <source>
        <dbReference type="ARBA" id="ARBA00004574"/>
    </source>
</evidence>
<dbReference type="FunFam" id="2.40.50.140:FF:000303">
    <property type="entry name" value="Protection of telomeres protein 1"/>
    <property type="match status" value="1"/>
</dbReference>
<evidence type="ECO:0000256" key="1">
    <source>
        <dbReference type="ARBA" id="ARBA00004123"/>
    </source>
</evidence>
<comment type="subcellular location">
    <subcellularLocation>
        <location evidence="2">Chromosome</location>
        <location evidence="2">Telomere</location>
    </subcellularLocation>
    <subcellularLocation>
        <location evidence="1">Nucleus</location>
    </subcellularLocation>
</comment>
<protein>
    <recommendedName>
        <fullName evidence="4">Protection of telomeres protein 1</fullName>
    </recommendedName>
</protein>
<dbReference type="Gene3D" id="2.40.50.140">
    <property type="entry name" value="Nucleic acid-binding proteins"/>
    <property type="match status" value="2"/>
</dbReference>
<dbReference type="GO" id="GO:0032210">
    <property type="term" value="P:regulation of telomere maintenance via telomerase"/>
    <property type="evidence" value="ECO:0007669"/>
    <property type="project" value="TreeGrafter"/>
</dbReference>
<sequence length="389" mass="44034">MAPKALLTSEWEYTQIADLKPITQLFNVVGVIAAHRPVRLSKGTDYNCSMTICDPTRSLLGSGLMCQMFRPNPKDLPDLKEDGDVLFLRSLRIQLHNSDNQGITTWNTEWCTYSRKGSKTVGFVLSKEELSYAKELLNWWKNKGGTIAAAGIPASEIAAKPKSKGFTLVKDIQESRFYDIMGEIVKLFTGNGNPVTIYITDYTSNSLVHNVEWGTQQKWQGPYGKYTLQVSIWDIHAKAAQQTLKEGGFCWIRNMRGKLNQDGQLEGALHGDRTYPDRINVGAIKPHDSRLGPLIDRKRNYQLHFEQEKEEYEREMRKKEEEMISSAIPGEGVANVECGFNEWPLLDIGDILALTPHPRKFRTKAKVIDFMPDHLEDFSVRSCVACSVT</sequence>
<dbReference type="Pfam" id="PF16686">
    <property type="entry name" value="POT1PC"/>
    <property type="match status" value="1"/>
</dbReference>
<dbReference type="GO" id="GO:0098505">
    <property type="term" value="F:G-rich strand telomeric DNA binding"/>
    <property type="evidence" value="ECO:0007669"/>
    <property type="project" value="TreeGrafter"/>
</dbReference>
<dbReference type="STRING" id="1198029.A0A1U7LQH6"/>
<keyword evidence="5" id="KW-0158">Chromosome</keyword>
<keyword evidence="6" id="KW-0779">Telomere</keyword>
<gene>
    <name evidence="10" type="ORF">NEOLI_003825</name>
</gene>
<name>A0A1U7LQH6_NEOID</name>
<evidence type="ECO:0000256" key="7">
    <source>
        <dbReference type="ARBA" id="ARBA00023125"/>
    </source>
</evidence>
<comment type="caution">
    <text evidence="10">The sequence shown here is derived from an EMBL/GenBank/DDBJ whole genome shotgun (WGS) entry which is preliminary data.</text>
</comment>
<dbReference type="GO" id="GO:0010521">
    <property type="term" value="F:telomerase inhibitor activity"/>
    <property type="evidence" value="ECO:0007669"/>
    <property type="project" value="TreeGrafter"/>
</dbReference>
<keyword evidence="8" id="KW-0539">Nucleus</keyword>
<dbReference type="OrthoDB" id="2186770at2759"/>
<dbReference type="SUPFAM" id="SSF50249">
    <property type="entry name" value="Nucleic acid-binding proteins"/>
    <property type="match status" value="2"/>
</dbReference>
<accession>A0A1U7LQH6</accession>
<dbReference type="InterPro" id="IPR028389">
    <property type="entry name" value="POT1"/>
</dbReference>
<evidence type="ECO:0000256" key="8">
    <source>
        <dbReference type="ARBA" id="ARBA00023242"/>
    </source>
</evidence>
<evidence type="ECO:0000256" key="6">
    <source>
        <dbReference type="ARBA" id="ARBA00022895"/>
    </source>
</evidence>
<comment type="similarity">
    <text evidence="3">Belongs to the telombin family.</text>
</comment>
<dbReference type="SMART" id="SM00976">
    <property type="entry name" value="Telo_bind"/>
    <property type="match status" value="1"/>
</dbReference>
<dbReference type="OMA" id="METRHED"/>
<reference evidence="10 11" key="1">
    <citation type="submission" date="2016-04" db="EMBL/GenBank/DDBJ databases">
        <title>Evolutionary innovation and constraint leading to complex multicellularity in the Ascomycota.</title>
        <authorList>
            <person name="Cisse O."/>
            <person name="Nguyen A."/>
            <person name="Hewitt D.A."/>
            <person name="Jedd G."/>
            <person name="Stajich J.E."/>
        </authorList>
    </citation>
    <scope>NUCLEOTIDE SEQUENCE [LARGE SCALE GENOMIC DNA]</scope>
    <source>
        <strain evidence="10 11">DAH-3</strain>
    </source>
</reference>
<dbReference type="Pfam" id="PF02765">
    <property type="entry name" value="POT1"/>
    <property type="match status" value="1"/>
</dbReference>
<dbReference type="AlphaFoldDB" id="A0A1U7LQH6"/>
<evidence type="ECO:0000313" key="11">
    <source>
        <dbReference type="Proteomes" id="UP000186594"/>
    </source>
</evidence>
<proteinExistence type="inferred from homology"/>
<dbReference type="InterPro" id="IPR011564">
    <property type="entry name" value="Telomer_end-bd_POT1/Cdc13"/>
</dbReference>
<evidence type="ECO:0000256" key="4">
    <source>
        <dbReference type="ARBA" id="ARBA00015253"/>
    </source>
</evidence>
<dbReference type="EMBL" id="LXFE01000582">
    <property type="protein sequence ID" value="OLL24907.1"/>
    <property type="molecule type" value="Genomic_DNA"/>
</dbReference>
<dbReference type="InterPro" id="IPR012340">
    <property type="entry name" value="NA-bd_OB-fold"/>
</dbReference>
<keyword evidence="7" id="KW-0238">DNA-binding</keyword>